<dbReference type="SMART" id="SM00345">
    <property type="entry name" value="HTH_GNTR"/>
    <property type="match status" value="1"/>
</dbReference>
<dbReference type="SUPFAM" id="SSF53383">
    <property type="entry name" value="PLP-dependent transferases"/>
    <property type="match status" value="1"/>
</dbReference>
<organism evidence="7 8">
    <name type="scientific">Umboniibacter marinipuniceus</name>
    <dbReference type="NCBI Taxonomy" id="569599"/>
    <lineage>
        <taxon>Bacteria</taxon>
        <taxon>Pseudomonadati</taxon>
        <taxon>Pseudomonadota</taxon>
        <taxon>Gammaproteobacteria</taxon>
        <taxon>Cellvibrionales</taxon>
        <taxon>Cellvibrionaceae</taxon>
        <taxon>Umboniibacter</taxon>
    </lineage>
</organism>
<gene>
    <name evidence="7" type="ORF">DFR27_2413</name>
</gene>
<dbReference type="PANTHER" id="PTHR46577:SF1">
    <property type="entry name" value="HTH-TYPE TRANSCRIPTIONAL REGULATORY PROTEIN GABR"/>
    <property type="match status" value="1"/>
</dbReference>
<evidence type="ECO:0000313" key="8">
    <source>
        <dbReference type="Proteomes" id="UP000267187"/>
    </source>
</evidence>
<dbReference type="Proteomes" id="UP000267187">
    <property type="component" value="Unassembled WGS sequence"/>
</dbReference>
<dbReference type="InterPro" id="IPR036390">
    <property type="entry name" value="WH_DNA-bd_sf"/>
</dbReference>
<dbReference type="GO" id="GO:0030170">
    <property type="term" value="F:pyridoxal phosphate binding"/>
    <property type="evidence" value="ECO:0007669"/>
    <property type="project" value="InterPro"/>
</dbReference>
<accession>A0A3M0A215</accession>
<dbReference type="OrthoDB" id="9808770at2"/>
<keyword evidence="2" id="KW-0663">Pyridoxal phosphate</keyword>
<dbReference type="Pfam" id="PF00155">
    <property type="entry name" value="Aminotran_1_2"/>
    <property type="match status" value="1"/>
</dbReference>
<dbReference type="InterPro" id="IPR015421">
    <property type="entry name" value="PyrdxlP-dep_Trfase_major"/>
</dbReference>
<dbReference type="PANTHER" id="PTHR46577">
    <property type="entry name" value="HTH-TYPE TRANSCRIPTIONAL REGULATORY PROTEIN GABR"/>
    <property type="match status" value="1"/>
</dbReference>
<proteinExistence type="inferred from homology"/>
<dbReference type="PROSITE" id="PS50949">
    <property type="entry name" value="HTH_GNTR"/>
    <property type="match status" value="1"/>
</dbReference>
<keyword evidence="3" id="KW-0805">Transcription regulation</keyword>
<feature type="domain" description="HTH gntR-type" evidence="6">
    <location>
        <begin position="14"/>
        <end position="82"/>
    </location>
</feature>
<dbReference type="PRINTS" id="PR00035">
    <property type="entry name" value="HTHGNTR"/>
</dbReference>
<dbReference type="CDD" id="cd07377">
    <property type="entry name" value="WHTH_GntR"/>
    <property type="match status" value="1"/>
</dbReference>
<keyword evidence="5" id="KW-0804">Transcription</keyword>
<protein>
    <submittedName>
        <fullName evidence="7">GntR family transcriptional regulator</fullName>
    </submittedName>
</protein>
<dbReference type="Gene3D" id="1.10.10.10">
    <property type="entry name" value="Winged helix-like DNA-binding domain superfamily/Winged helix DNA-binding domain"/>
    <property type="match status" value="1"/>
</dbReference>
<dbReference type="SUPFAM" id="SSF46785">
    <property type="entry name" value="Winged helix' DNA-binding domain"/>
    <property type="match status" value="1"/>
</dbReference>
<evidence type="ECO:0000256" key="4">
    <source>
        <dbReference type="ARBA" id="ARBA00023125"/>
    </source>
</evidence>
<dbReference type="GO" id="GO:0003700">
    <property type="term" value="F:DNA-binding transcription factor activity"/>
    <property type="evidence" value="ECO:0007669"/>
    <property type="project" value="InterPro"/>
</dbReference>
<evidence type="ECO:0000259" key="6">
    <source>
        <dbReference type="PROSITE" id="PS50949"/>
    </source>
</evidence>
<dbReference type="InterPro" id="IPR004839">
    <property type="entry name" value="Aminotransferase_I/II_large"/>
</dbReference>
<evidence type="ECO:0000256" key="3">
    <source>
        <dbReference type="ARBA" id="ARBA00023015"/>
    </source>
</evidence>
<dbReference type="InterPro" id="IPR000524">
    <property type="entry name" value="Tscrpt_reg_HTH_GntR"/>
</dbReference>
<dbReference type="InterPro" id="IPR015424">
    <property type="entry name" value="PyrdxlP-dep_Trfase"/>
</dbReference>
<evidence type="ECO:0000256" key="5">
    <source>
        <dbReference type="ARBA" id="ARBA00023163"/>
    </source>
</evidence>
<dbReference type="GO" id="GO:0003677">
    <property type="term" value="F:DNA binding"/>
    <property type="evidence" value="ECO:0007669"/>
    <property type="project" value="UniProtKB-KW"/>
</dbReference>
<evidence type="ECO:0000256" key="1">
    <source>
        <dbReference type="ARBA" id="ARBA00005384"/>
    </source>
</evidence>
<dbReference type="AlphaFoldDB" id="A0A3M0A215"/>
<evidence type="ECO:0000313" key="7">
    <source>
        <dbReference type="EMBL" id="RMA78474.1"/>
    </source>
</evidence>
<dbReference type="CDD" id="cd00609">
    <property type="entry name" value="AAT_like"/>
    <property type="match status" value="1"/>
</dbReference>
<name>A0A3M0A215_9GAMM</name>
<keyword evidence="8" id="KW-1185">Reference proteome</keyword>
<dbReference type="Gene3D" id="3.40.640.10">
    <property type="entry name" value="Type I PLP-dependent aspartate aminotransferase-like (Major domain)"/>
    <property type="match status" value="1"/>
</dbReference>
<dbReference type="Pfam" id="PF00392">
    <property type="entry name" value="GntR"/>
    <property type="match status" value="1"/>
</dbReference>
<evidence type="ECO:0000256" key="2">
    <source>
        <dbReference type="ARBA" id="ARBA00022898"/>
    </source>
</evidence>
<dbReference type="InterPro" id="IPR051446">
    <property type="entry name" value="HTH_trans_reg/aminotransferase"/>
</dbReference>
<dbReference type="RefSeq" id="WP_121877712.1">
    <property type="nucleotide sequence ID" value="NZ_REFJ01000006.1"/>
</dbReference>
<dbReference type="EMBL" id="REFJ01000006">
    <property type="protein sequence ID" value="RMA78474.1"/>
    <property type="molecule type" value="Genomic_DNA"/>
</dbReference>
<sequence>METPLIFLDPDTELNLQSHIRQKMVEAIVGGVFPVGKRLPSSRKLAEQLGVARNTVVLVYEQLIDEGYVVSRERSGIFVNAQFLEGRVGFDGDYAAIKRESASWQRFIRRKASDKKHFEAPPNWQRFPYPFLDGQFDQSLFPAKEWREASRQALTIGQIKQWASESGGADDPMLVDEIRTKILPRRGIHANADEIMITIGVQQALYLLSDLLVDSTTSVAVEEPGYPGFRRVVEHAGGRVIPVEVDAEGMQVTPAAKRADVVITTPSHQIPMAVTMSMPRRHELLESANTNDQVVVEVDFELESNYLGQPHPSLRGLSEQDRVIYVSGLSKLLAPGLRLGFIVAPKEVIKPLRRLSALMVKHPPLSNQRTAAFFLSLGYYDTFITQIHREFERRWIALRRAVNYYLLPYVDVAPAQGGTALWLEVAEDVDVNYLAQAASARGILIEPIGDYFSSSNHGVNYFRLGITSIPEGSIKDGVDQLRDVIESLSAQRVETLSEAKGNHLRAKDISQTLEGKTMLCPIAYGDPCSIDVGQGGALLGRAGYANEDCDSGHWWVEGDLWCRRWSRWAWGDVGRYHVVTSGSVFKLFDEQGRLIDQGVLVDTHELSETTEDERLQATNWTKTKSLSGSNA</sequence>
<comment type="similarity">
    <text evidence="1">In the C-terminal section; belongs to the class-I pyridoxal-phosphate-dependent aminotransferase family.</text>
</comment>
<comment type="caution">
    <text evidence="7">The sequence shown here is derived from an EMBL/GenBank/DDBJ whole genome shotgun (WGS) entry which is preliminary data.</text>
</comment>
<reference evidence="7 8" key="1">
    <citation type="submission" date="2018-10" db="EMBL/GenBank/DDBJ databases">
        <title>Genomic Encyclopedia of Type Strains, Phase IV (KMG-IV): sequencing the most valuable type-strain genomes for metagenomic binning, comparative biology and taxonomic classification.</title>
        <authorList>
            <person name="Goeker M."/>
        </authorList>
    </citation>
    <scope>NUCLEOTIDE SEQUENCE [LARGE SCALE GENOMIC DNA]</scope>
    <source>
        <strain evidence="7 8">DSM 25080</strain>
    </source>
</reference>
<dbReference type="InterPro" id="IPR036388">
    <property type="entry name" value="WH-like_DNA-bd_sf"/>
</dbReference>
<keyword evidence="4" id="KW-0238">DNA-binding</keyword>